<dbReference type="Proteomes" id="UP000306145">
    <property type="component" value="Unassembled WGS sequence"/>
</dbReference>
<protein>
    <recommendedName>
        <fullName evidence="1">Thiopeptide-type bacteriocin biosynthesis domain-containing protein</fullName>
    </recommendedName>
</protein>
<evidence type="ECO:0000259" key="1">
    <source>
        <dbReference type="Pfam" id="PF14028"/>
    </source>
</evidence>
<evidence type="ECO:0000313" key="2">
    <source>
        <dbReference type="EMBL" id="TNH23108.1"/>
    </source>
</evidence>
<dbReference type="NCBIfam" id="TIGR03891">
    <property type="entry name" value="thiopep_ocin"/>
    <property type="match status" value="1"/>
</dbReference>
<evidence type="ECO:0000313" key="3">
    <source>
        <dbReference type="Proteomes" id="UP000306145"/>
    </source>
</evidence>
<reference evidence="2 3" key="1">
    <citation type="submission" date="2019-06" db="EMBL/GenBank/DDBJ databases">
        <title>Micromonospora ordensis sp. nov., isolated from deep marine sediment.</title>
        <authorList>
            <person name="Veyisoglu A."/>
            <person name="Carro L."/>
            <person name="Klenk H.-P."/>
            <person name="Sahin N."/>
        </authorList>
    </citation>
    <scope>NUCLEOTIDE SEQUENCE [LARGE SCALE GENOMIC DNA]</scope>
    <source>
        <strain evidence="2 3">S2509</strain>
    </source>
</reference>
<comment type="caution">
    <text evidence="2">The sequence shown here is derived from an EMBL/GenBank/DDBJ whole genome shotgun (WGS) entry which is preliminary data.</text>
</comment>
<sequence length="315" mass="34194">MPTDRLTLSPYRMAAVVEAVLAGTPMVTAAAEADIDADDLDLAVQTYRAAGLTALQCRHDAAWLHAHIRPVDWNSAETAIRTQVASHLNQLDGQTGWWFLRKHPYWRIRIRGTHPEAIRALLDDLTTSGVIAGWKPGIYEPETGAFGGDTAMAIVHELFCADSWGVLDYSGNPAPPIGRRELSLLLIRTLQHHAGLDWFETADVFDQVAQMRPAPAAADTNRVDQLAAQMRPVLALPADAMFAPGGPCSDANAWHAAFATAGRQLAEAGHTGRLRRGIRAVLAQIVIFHWNRLDLPAHAQGILARAATAAILPRS</sequence>
<dbReference type="EMBL" id="VDFY01000247">
    <property type="protein sequence ID" value="TNH23108.1"/>
    <property type="molecule type" value="Genomic_DNA"/>
</dbReference>
<feature type="domain" description="Thiopeptide-type bacteriocin biosynthesis" evidence="1">
    <location>
        <begin position="63"/>
        <end position="307"/>
    </location>
</feature>
<dbReference type="InterPro" id="IPR023809">
    <property type="entry name" value="Thiopep_bacteriocin_synth_dom"/>
</dbReference>
<dbReference type="Pfam" id="PF14028">
    <property type="entry name" value="Lant_dehydr_C"/>
    <property type="match status" value="1"/>
</dbReference>
<keyword evidence="3" id="KW-1185">Reference proteome</keyword>
<gene>
    <name evidence="2" type="ORF">FHG89_27740</name>
</gene>
<name>A0A5C4QDX1_9ACTN</name>
<dbReference type="RefSeq" id="WP_139587357.1">
    <property type="nucleotide sequence ID" value="NZ_VDFY01000247.1"/>
</dbReference>
<dbReference type="AlphaFoldDB" id="A0A5C4QDX1"/>
<organism evidence="2 3">
    <name type="scientific">Micromonospora orduensis</name>
    <dbReference type="NCBI Taxonomy" id="1420891"/>
    <lineage>
        <taxon>Bacteria</taxon>
        <taxon>Bacillati</taxon>
        <taxon>Actinomycetota</taxon>
        <taxon>Actinomycetes</taxon>
        <taxon>Micromonosporales</taxon>
        <taxon>Micromonosporaceae</taxon>
        <taxon>Micromonospora</taxon>
    </lineage>
</organism>
<proteinExistence type="predicted"/>
<accession>A0A5C4QDX1</accession>
<dbReference type="OrthoDB" id="4678170at2"/>